<keyword evidence="2 10" id="KW-0808">Transferase</keyword>
<evidence type="ECO:0000313" key="13">
    <source>
        <dbReference type="Proteomes" id="UP001162131"/>
    </source>
</evidence>
<dbReference type="PANTHER" id="PTHR22883:SF43">
    <property type="entry name" value="PALMITOYLTRANSFERASE APP"/>
    <property type="match status" value="1"/>
</dbReference>
<evidence type="ECO:0000256" key="2">
    <source>
        <dbReference type="ARBA" id="ARBA00022679"/>
    </source>
</evidence>
<accession>A0AAU9K155</accession>
<keyword evidence="8 10" id="KW-0012">Acyltransferase</keyword>
<dbReference type="AlphaFoldDB" id="A0AAU9K155"/>
<comment type="domain">
    <text evidence="10">The DHHC domain is required for palmitoyltransferase activity.</text>
</comment>
<proteinExistence type="inferred from homology"/>
<keyword evidence="6" id="KW-0564">Palmitate</keyword>
<dbReference type="EC" id="2.3.1.225" evidence="10"/>
<dbReference type="Proteomes" id="UP001162131">
    <property type="component" value="Unassembled WGS sequence"/>
</dbReference>
<feature type="domain" description="Palmitoyltransferase DHHC" evidence="11">
    <location>
        <begin position="148"/>
        <end position="275"/>
    </location>
</feature>
<evidence type="ECO:0000256" key="7">
    <source>
        <dbReference type="ARBA" id="ARBA00023288"/>
    </source>
</evidence>
<dbReference type="GO" id="GO:0019706">
    <property type="term" value="F:protein-cysteine S-palmitoyltransferase activity"/>
    <property type="evidence" value="ECO:0007669"/>
    <property type="project" value="UniProtKB-EC"/>
</dbReference>
<protein>
    <recommendedName>
        <fullName evidence="10">Palmitoyltransferase</fullName>
        <ecNumber evidence="10">2.3.1.225</ecNumber>
    </recommendedName>
</protein>
<comment type="similarity">
    <text evidence="10">Belongs to the DHHC palmitoyltransferase family.</text>
</comment>
<dbReference type="PANTHER" id="PTHR22883">
    <property type="entry name" value="ZINC FINGER DHHC DOMAIN CONTAINING PROTEIN"/>
    <property type="match status" value="1"/>
</dbReference>
<evidence type="ECO:0000313" key="12">
    <source>
        <dbReference type="EMBL" id="CAG9333290.1"/>
    </source>
</evidence>
<organism evidence="12 13">
    <name type="scientific">Blepharisma stoltei</name>
    <dbReference type="NCBI Taxonomy" id="1481888"/>
    <lineage>
        <taxon>Eukaryota</taxon>
        <taxon>Sar</taxon>
        <taxon>Alveolata</taxon>
        <taxon>Ciliophora</taxon>
        <taxon>Postciliodesmatophora</taxon>
        <taxon>Heterotrichea</taxon>
        <taxon>Heterotrichida</taxon>
        <taxon>Blepharismidae</taxon>
        <taxon>Blepharisma</taxon>
    </lineage>
</organism>
<keyword evidence="7" id="KW-0449">Lipoprotein</keyword>
<dbReference type="InterPro" id="IPR039859">
    <property type="entry name" value="PFA4/ZDH16/20/ERF2-like"/>
</dbReference>
<dbReference type="InterPro" id="IPR001594">
    <property type="entry name" value="Palmitoyltrfase_DHHC"/>
</dbReference>
<comment type="catalytic activity">
    <reaction evidence="9 10">
        <text>L-cysteinyl-[protein] + hexadecanoyl-CoA = S-hexadecanoyl-L-cysteinyl-[protein] + CoA</text>
        <dbReference type="Rhea" id="RHEA:36683"/>
        <dbReference type="Rhea" id="RHEA-COMP:10131"/>
        <dbReference type="Rhea" id="RHEA-COMP:11032"/>
        <dbReference type="ChEBI" id="CHEBI:29950"/>
        <dbReference type="ChEBI" id="CHEBI:57287"/>
        <dbReference type="ChEBI" id="CHEBI:57379"/>
        <dbReference type="ChEBI" id="CHEBI:74151"/>
        <dbReference type="EC" id="2.3.1.225"/>
    </reaction>
</comment>
<evidence type="ECO:0000256" key="6">
    <source>
        <dbReference type="ARBA" id="ARBA00023139"/>
    </source>
</evidence>
<evidence type="ECO:0000256" key="9">
    <source>
        <dbReference type="ARBA" id="ARBA00048048"/>
    </source>
</evidence>
<keyword evidence="4 10" id="KW-1133">Transmembrane helix</keyword>
<feature type="transmembrane region" description="Helical" evidence="10">
    <location>
        <begin position="233"/>
        <end position="262"/>
    </location>
</feature>
<dbReference type="Pfam" id="PF01529">
    <property type="entry name" value="DHHC"/>
    <property type="match status" value="1"/>
</dbReference>
<keyword evidence="3 10" id="KW-0812">Transmembrane</keyword>
<dbReference type="GO" id="GO:0006612">
    <property type="term" value="P:protein targeting to membrane"/>
    <property type="evidence" value="ECO:0007669"/>
    <property type="project" value="TreeGrafter"/>
</dbReference>
<evidence type="ECO:0000256" key="1">
    <source>
        <dbReference type="ARBA" id="ARBA00004127"/>
    </source>
</evidence>
<evidence type="ECO:0000256" key="10">
    <source>
        <dbReference type="RuleBase" id="RU079119"/>
    </source>
</evidence>
<evidence type="ECO:0000256" key="4">
    <source>
        <dbReference type="ARBA" id="ARBA00022989"/>
    </source>
</evidence>
<feature type="transmembrane region" description="Helical" evidence="10">
    <location>
        <begin position="60"/>
        <end position="84"/>
    </location>
</feature>
<reference evidence="12" key="1">
    <citation type="submission" date="2021-09" db="EMBL/GenBank/DDBJ databases">
        <authorList>
            <consortium name="AG Swart"/>
            <person name="Singh M."/>
            <person name="Singh A."/>
            <person name="Seah K."/>
            <person name="Emmerich C."/>
        </authorList>
    </citation>
    <scope>NUCLEOTIDE SEQUENCE</scope>
    <source>
        <strain evidence="12">ATCC30299</strain>
    </source>
</reference>
<evidence type="ECO:0000256" key="5">
    <source>
        <dbReference type="ARBA" id="ARBA00023136"/>
    </source>
</evidence>
<comment type="subcellular location">
    <subcellularLocation>
        <location evidence="1">Endomembrane system</location>
        <topology evidence="1">Multi-pass membrane protein</topology>
    </subcellularLocation>
</comment>
<evidence type="ECO:0000256" key="8">
    <source>
        <dbReference type="ARBA" id="ARBA00023315"/>
    </source>
</evidence>
<dbReference type="GO" id="GO:0005783">
    <property type="term" value="C:endoplasmic reticulum"/>
    <property type="evidence" value="ECO:0007669"/>
    <property type="project" value="TreeGrafter"/>
</dbReference>
<evidence type="ECO:0000256" key="3">
    <source>
        <dbReference type="ARBA" id="ARBA00022692"/>
    </source>
</evidence>
<gene>
    <name evidence="12" type="ORF">BSTOLATCC_MIC58105</name>
</gene>
<keyword evidence="5 10" id="KW-0472">Membrane</keyword>
<comment type="caution">
    <text evidence="12">The sequence shown here is derived from an EMBL/GenBank/DDBJ whole genome shotgun (WGS) entry which is preliminary data.</text>
</comment>
<feature type="transmembrane region" description="Helical" evidence="10">
    <location>
        <begin position="190"/>
        <end position="217"/>
    </location>
</feature>
<evidence type="ECO:0000259" key="11">
    <source>
        <dbReference type="Pfam" id="PF01529"/>
    </source>
</evidence>
<dbReference type="GO" id="GO:0005794">
    <property type="term" value="C:Golgi apparatus"/>
    <property type="evidence" value="ECO:0007669"/>
    <property type="project" value="TreeGrafter"/>
</dbReference>
<sequence length="323" mass="37404">MNSDKNHEDLDIQVQSVNNTFEFPYLPPDLYSKQLWELWPGNNRFLFKGKFMIGPSCDNIHFFGTLIGLIAVPSSFFLFISSYLWENVTIVIPILSIYCYAFTIFFYFLTLLTEPGIIPRKKIYEALGGVPKVFTADVIFMENGPLYKFCQTCEIFRPPRSHHCAKCDNCVELFDHHCPYLNNCIGARNYIYFVIFVTHLVLLGLVDLAGFLAFLFYKPGSYEERTFINQEEIILIIVVILTILLLILTILIGILCIFHFSLCITGETTKERINRSKGSKRCLLCRYRHSRFDWKTGLKYEQVILLKANSVDIEISESEQSPE</sequence>
<keyword evidence="13" id="KW-1185">Reference proteome</keyword>
<dbReference type="PROSITE" id="PS50216">
    <property type="entry name" value="DHHC"/>
    <property type="match status" value="1"/>
</dbReference>
<feature type="transmembrane region" description="Helical" evidence="10">
    <location>
        <begin position="90"/>
        <end position="112"/>
    </location>
</feature>
<dbReference type="EMBL" id="CAJZBQ010000056">
    <property type="protein sequence ID" value="CAG9333290.1"/>
    <property type="molecule type" value="Genomic_DNA"/>
</dbReference>
<name>A0AAU9K155_9CILI</name>